<feature type="repeat" description="Solcar" evidence="14">
    <location>
        <begin position="288"/>
        <end position="374"/>
    </location>
</feature>
<dbReference type="OMA" id="PVHERQY"/>
<dbReference type="EMBL" id="CACSHJ010000096">
    <property type="protein sequence ID" value="CAA0402360.1"/>
    <property type="molecule type" value="Genomic_DNA"/>
</dbReference>
<sequence length="385" mass="41746">MVEQTQHPTILQKVSGQLLSSSVSQDIRGYASASKRPATYQKHAAYGNYSNAAFQYPLVAASQIATTTSPVFVQAPGEKGFTNFAIDFMMGGVSAAVSKTAAAPIERVKLLIQNQDEMLKAGRLTEPYKGIRDCFGRTIRDEGIGSLWRGNTANVIRYFPTQALNFAFKDYFKRLFNFKKDKDGYWKWFAGNLASGGAAGASSLLFVYSLDYARTRLANDSKSAKKGGGERQFNGLVDVYKKTLKSDGIAGLYRGFNISCAGIIVYRGLYFGLYDSVKPVLLTGDLQDSFFASFALGWLITNGAGLASYPIDTVRRRMMMTSGEAVKYKSSFDAFSQIVKKEGAKSLFKGAGANILRAVAGAGVLAGYDKLQLIVFGKKYGSGGA</sequence>
<comment type="caution">
    <text evidence="16">Lacks conserved residue(s) required for the propagation of feature annotation.</text>
</comment>
<dbReference type="KEGG" id="ath:AT5G13490"/>
<dbReference type="PROSITE" id="PS50920">
    <property type="entry name" value="SOLCAR"/>
    <property type="match status" value="3"/>
</dbReference>
<name>A0A384L9C1_ARATH</name>
<comment type="function">
    <text evidence="16">Catalyzes the exchange of ADP and ATP across the membrane.</text>
</comment>
<dbReference type="InterPro" id="IPR018108">
    <property type="entry name" value="MCP_transmembrane"/>
</dbReference>
<comment type="similarity">
    <text evidence="2 15">Belongs to the mitochondrial carrier (TC 2.A.29) family.</text>
</comment>
<evidence type="ECO:0000256" key="10">
    <source>
        <dbReference type="ARBA" id="ARBA00023128"/>
    </source>
</evidence>
<keyword evidence="11 14" id="KW-0472">Membrane</keyword>
<dbReference type="InterPro" id="IPR023395">
    <property type="entry name" value="MCP_dom_sf"/>
</dbReference>
<dbReference type="Proteomes" id="UP000078284">
    <property type="component" value="Chromosome 5"/>
</dbReference>
<evidence type="ECO:0000256" key="8">
    <source>
        <dbReference type="ARBA" id="ARBA00022792"/>
    </source>
</evidence>
<comment type="subunit">
    <text evidence="3 16">Monomer.</text>
</comment>
<dbReference type="ExpressionAtlas" id="A0A384L9C1">
    <property type="expression patterns" value="baseline and differential"/>
</dbReference>
<dbReference type="AlphaFoldDB" id="A0A384L9C1"/>
<dbReference type="GO" id="GO:0140021">
    <property type="term" value="P:mitochondrial ADP transmembrane transport"/>
    <property type="evidence" value="ECO:0007669"/>
    <property type="project" value="InterPro"/>
</dbReference>
<dbReference type="PRINTS" id="PR00926">
    <property type="entry name" value="MITOCARRIER"/>
</dbReference>
<feature type="transmembrane region" description="Helical" evidence="16">
    <location>
        <begin position="185"/>
        <end position="208"/>
    </location>
</feature>
<dbReference type="FunFam" id="1.50.40.10:FF:000001">
    <property type="entry name" value="ADP,ATP carrier protein, mitochondrial"/>
    <property type="match status" value="1"/>
</dbReference>
<dbReference type="InterPro" id="IPR002113">
    <property type="entry name" value="ADT_euk_type"/>
</dbReference>
<keyword evidence="4 15" id="KW-0813">Transport</keyword>
<evidence type="ECO:0000256" key="1">
    <source>
        <dbReference type="ARBA" id="ARBA00004448"/>
    </source>
</evidence>
<dbReference type="Proteomes" id="UP000434276">
    <property type="component" value="Unassembled WGS sequence"/>
</dbReference>
<dbReference type="OrthoDB" id="270584at2759"/>
<keyword evidence="7" id="KW-0677">Repeat</keyword>
<dbReference type="Pfam" id="PF00153">
    <property type="entry name" value="Mito_carr"/>
    <property type="match status" value="3"/>
</dbReference>
<evidence type="ECO:0000256" key="13">
    <source>
        <dbReference type="ARBA" id="ARBA00045250"/>
    </source>
</evidence>
<feature type="transmembrane region" description="Helical" evidence="16">
    <location>
        <begin position="251"/>
        <end position="270"/>
    </location>
</feature>
<evidence type="ECO:0000256" key="4">
    <source>
        <dbReference type="ARBA" id="ARBA00022448"/>
    </source>
</evidence>
<evidence type="ECO:0000313" key="20">
    <source>
        <dbReference type="Proteomes" id="UP000434276"/>
    </source>
</evidence>
<evidence type="ECO:0000256" key="9">
    <source>
        <dbReference type="ARBA" id="ARBA00022989"/>
    </source>
</evidence>
<evidence type="ECO:0000256" key="3">
    <source>
        <dbReference type="ARBA" id="ARBA00011245"/>
    </source>
</evidence>
<feature type="repeat" description="Solcar" evidence="14">
    <location>
        <begin position="82"/>
        <end position="175"/>
    </location>
</feature>
<keyword evidence="8" id="KW-0999">Mitochondrion inner membrane</keyword>
<dbReference type="EMBL" id="LUHQ01000005">
    <property type="protein sequence ID" value="OAO91914.1"/>
    <property type="molecule type" value="Genomic_DNA"/>
</dbReference>
<evidence type="ECO:0000256" key="15">
    <source>
        <dbReference type="RuleBase" id="RU000488"/>
    </source>
</evidence>
<dbReference type="SUPFAM" id="SSF103506">
    <property type="entry name" value="Mitochondrial carrier"/>
    <property type="match status" value="1"/>
</dbReference>
<reference evidence="18" key="2">
    <citation type="submission" date="2016-03" db="EMBL/GenBank/DDBJ databases">
        <title>Full-length assembly of Arabidopsis thaliana Ler reveals the complement of translocations and inversions.</title>
        <authorList>
            <person name="Zapata L."/>
            <person name="Schneeberger K."/>
            <person name="Ossowski S."/>
        </authorList>
    </citation>
    <scope>NUCLEOTIDE SEQUENCE [LARGE SCALE GENOMIC DNA]</scope>
    <source>
        <tissue evidence="18">Leaf</tissue>
    </source>
</reference>
<gene>
    <name evidence="18" type="ordered locus">AXX17_At5g12920</name>
    <name evidence="17" type="ORF">C24_LOCUS22005</name>
</gene>
<dbReference type="PANTHER" id="PTHR45635:SF52">
    <property type="entry name" value="ADP,ATP CARRIER PROTEIN 2, MITOCHONDRIAL"/>
    <property type="match status" value="1"/>
</dbReference>
<evidence type="ECO:0000256" key="6">
    <source>
        <dbReference type="ARBA" id="ARBA00022692"/>
    </source>
</evidence>
<dbReference type="PRINTS" id="PR00927">
    <property type="entry name" value="ADPTRNSLCASE"/>
</dbReference>
<accession>A0A384L9C1</accession>
<proteinExistence type="inferred from homology"/>
<comment type="catalytic activity">
    <reaction evidence="12">
        <text>ADP(in) + ATP(out) = ADP(out) + ATP(in)</text>
        <dbReference type="Rhea" id="RHEA:34999"/>
        <dbReference type="ChEBI" id="CHEBI:30616"/>
        <dbReference type="ChEBI" id="CHEBI:456216"/>
    </reaction>
    <physiologicalReaction direction="left-to-right" evidence="12">
        <dbReference type="Rhea" id="RHEA:35000"/>
    </physiologicalReaction>
</comment>
<dbReference type="SMR" id="A0A384L9C1"/>
<evidence type="ECO:0000256" key="12">
    <source>
        <dbReference type="ARBA" id="ARBA00024143"/>
    </source>
</evidence>
<evidence type="ECO:0000256" key="14">
    <source>
        <dbReference type="PROSITE-ProRule" id="PRU00282"/>
    </source>
</evidence>
<evidence type="ECO:0000256" key="11">
    <source>
        <dbReference type="ARBA" id="ARBA00023136"/>
    </source>
</evidence>
<evidence type="ECO:0000313" key="17">
    <source>
        <dbReference type="EMBL" id="CAA0402360.1"/>
    </source>
</evidence>
<reference evidence="17 20" key="3">
    <citation type="submission" date="2019-12" db="EMBL/GenBank/DDBJ databases">
        <authorList>
            <person name="Jiao W.-B."/>
            <person name="Schneeberger K."/>
        </authorList>
    </citation>
    <scope>NUCLEOTIDE SEQUENCE [LARGE SCALE GENOMIC DNA]</scope>
    <source>
        <strain evidence="20">cv. C24</strain>
    </source>
</reference>
<evidence type="ECO:0000256" key="2">
    <source>
        <dbReference type="ARBA" id="ARBA00006375"/>
    </source>
</evidence>
<feature type="repeat" description="Solcar" evidence="14">
    <location>
        <begin position="187"/>
        <end position="280"/>
    </location>
</feature>
<dbReference type="GO" id="GO:0005471">
    <property type="term" value="F:ATP:ADP antiporter activity"/>
    <property type="evidence" value="ECO:0007669"/>
    <property type="project" value="UniProtKB-UniRule"/>
</dbReference>
<evidence type="ECO:0000256" key="7">
    <source>
        <dbReference type="ARBA" id="ARBA00022737"/>
    </source>
</evidence>
<dbReference type="GO" id="GO:0005743">
    <property type="term" value="C:mitochondrial inner membrane"/>
    <property type="evidence" value="ECO:0007669"/>
    <property type="project" value="UniProtKB-SubCell"/>
</dbReference>
<comment type="subcellular location">
    <subcellularLocation>
        <location evidence="16">Membrane</location>
        <topology evidence="16">Multi-pass membrane protein</topology>
    </subcellularLocation>
    <subcellularLocation>
        <location evidence="1">Mitochondrion inner membrane</location>
        <topology evidence="1">Multi-pass membrane protein</topology>
    </subcellularLocation>
</comment>
<keyword evidence="10" id="KW-0496">Mitochondrion</keyword>
<evidence type="ECO:0000256" key="5">
    <source>
        <dbReference type="ARBA" id="ARBA00022449"/>
    </source>
</evidence>
<organism evidence="18 19">
    <name type="scientific">Arabidopsis thaliana</name>
    <name type="common">Mouse-ear cress</name>
    <dbReference type="NCBI Taxonomy" id="3702"/>
    <lineage>
        <taxon>Eukaryota</taxon>
        <taxon>Viridiplantae</taxon>
        <taxon>Streptophyta</taxon>
        <taxon>Embryophyta</taxon>
        <taxon>Tracheophyta</taxon>
        <taxon>Spermatophyta</taxon>
        <taxon>Magnoliopsida</taxon>
        <taxon>eudicotyledons</taxon>
        <taxon>Gunneridae</taxon>
        <taxon>Pentapetalae</taxon>
        <taxon>rosids</taxon>
        <taxon>malvids</taxon>
        <taxon>Brassicales</taxon>
        <taxon>Brassicaceae</taxon>
        <taxon>Camelineae</taxon>
        <taxon>Arabidopsis</taxon>
    </lineage>
</organism>
<reference evidence="19" key="1">
    <citation type="journal article" date="2016" name="Proc. Natl. Acad. Sci. U.S.A.">
        <title>Chromosome-level assembly of Arabidopsis thaliana Ler reveals the extent of translocation and inversion polymorphisms.</title>
        <authorList>
            <person name="Zapata L."/>
            <person name="Ding J."/>
            <person name="Willing E.M."/>
            <person name="Hartwig B."/>
            <person name="Bezdan D."/>
            <person name="Jiao W.B."/>
            <person name="Patel V."/>
            <person name="Velikkakam James G."/>
            <person name="Koornneef M."/>
            <person name="Ossowski S."/>
            <person name="Schneeberger K."/>
        </authorList>
    </citation>
    <scope>NUCLEOTIDE SEQUENCE [LARGE SCALE GENOMIC DNA]</scope>
    <source>
        <strain evidence="19">cv. Landsberg erecta</strain>
    </source>
</reference>
<dbReference type="InterPro" id="IPR002067">
    <property type="entry name" value="MCP"/>
</dbReference>
<dbReference type="PANTHER" id="PTHR45635">
    <property type="entry name" value="ADP,ATP CARRIER PROTEIN 1-RELATED-RELATED"/>
    <property type="match status" value="1"/>
</dbReference>
<keyword evidence="5" id="KW-0050">Antiport</keyword>
<dbReference type="Gene3D" id="1.50.40.10">
    <property type="entry name" value="Mitochondrial carrier domain"/>
    <property type="match status" value="1"/>
</dbReference>
<keyword evidence="9 16" id="KW-1133">Transmembrane helix</keyword>
<protein>
    <recommendedName>
        <fullName evidence="16">ADP/ATP translocase</fullName>
    </recommendedName>
    <alternativeName>
        <fullName evidence="16">ADP,ATP carrier protein</fullName>
    </alternativeName>
</protein>
<keyword evidence="6 14" id="KW-0812">Transmembrane</keyword>
<evidence type="ECO:0000313" key="18">
    <source>
        <dbReference type="EMBL" id="OAO91914.1"/>
    </source>
</evidence>
<dbReference type="DNASU" id="831193"/>
<feature type="transmembrane region" description="Helical" evidence="16">
    <location>
        <begin position="290"/>
        <end position="311"/>
    </location>
</feature>
<evidence type="ECO:0000313" key="19">
    <source>
        <dbReference type="Proteomes" id="UP000078284"/>
    </source>
</evidence>
<evidence type="ECO:0000256" key="16">
    <source>
        <dbReference type="RuleBase" id="RU368008"/>
    </source>
</evidence>
<dbReference type="GO" id="GO:1990544">
    <property type="term" value="P:mitochondrial ATP transmembrane transport"/>
    <property type="evidence" value="ECO:0007669"/>
    <property type="project" value="InterPro"/>
</dbReference>
<comment type="function">
    <text evidence="13">ADP:ATP antiporter that mediates import of ADP into the mitochondrial matrix for ATP synthesis, and export of ATP out to fuel the cell. Cycles between the cytoplasmic-open state (c-state) and the matrix-open state (m-state): operates by the alternating access mechanism with a single substrate-binding site intermittently exposed to either the cytosolic (c-state) or matrix (m-state) side of the inner mitochondrial membrane.</text>
</comment>